<dbReference type="GeneID" id="30178716"/>
<dbReference type="InterPro" id="IPR036322">
    <property type="entry name" value="WD40_repeat_dom_sf"/>
</dbReference>
<evidence type="ECO:0000256" key="5">
    <source>
        <dbReference type="ARBA" id="ARBA00023306"/>
    </source>
</evidence>
<dbReference type="STRING" id="763406.A0A1E3NDR4"/>
<sequence length="656" mass="74695">MDLVSFQLNDNVVWVYRRGNEKVWDIEHAETTPDEANGNGDGGNTKKIKDLAWKPDGKCFAVVSTDGLIELFDTMSGVLIRSIHLEMEISCVKWFKRNPEVNNGLNRSRVGGILDDVAITNSLPSLKFKMNNGTSGTSKEEDNDSVLDFLIAGSTGGSLSCVFSGIFVVENLTLCDIFENSEIMDIISNKSLSNHYVLLNTPASRDISVLKVDTDFIHRDKKFTKILLICSKLLNLIDHIKSSIHQIDSHYKPYFDYTIRIVELLRREIKEDEIENDNKSGNKNTDSAGRGDNDENDENDPNPPTKEDINNNSDPIYDLYDLLLTGSLSNATKKWLTDYLSDRGVKRWTKLGRTYFDNARSSIYNDLVSCLHHMIVFLTDLKGLSQWASNDTSLYTLDIEECIKISQSYLKYSYKFMMELNDSQRYFEQTIIWLSSILSELTADEKLNVSFRTNDITKFLMFVSSKINAVDSDSDHGSIHDASKVNEFTKYLDTVLNSLFGKIKNDIKSKFKLDTHSLLFSNENSSVSHVSMKIFSDDNKGHALMLLDSSQIVVKEFNLTTLDVQTYEMTREGTETITDMKIVSSDRLLVLFDDCVIMYKLLLDTKEAVADFKYVLQEHSNETDSDFQAGYLAVNEDKKLFCVLDKTKKKYVWISY</sequence>
<gene>
    <name evidence="9" type="ORF">PICMEDRAFT_18498</name>
</gene>
<dbReference type="OrthoDB" id="2110451at2759"/>
<evidence type="ECO:0000259" key="8">
    <source>
        <dbReference type="Pfam" id="PF12896"/>
    </source>
</evidence>
<dbReference type="InterPro" id="IPR024789">
    <property type="entry name" value="APC4"/>
</dbReference>
<dbReference type="Pfam" id="PF12896">
    <property type="entry name" value="ANAPC4"/>
    <property type="match status" value="1"/>
</dbReference>
<dbReference type="InterPro" id="IPR015943">
    <property type="entry name" value="WD40/YVTN_repeat-like_dom_sf"/>
</dbReference>
<keyword evidence="2" id="KW-0132">Cell division</keyword>
<reference evidence="9 10" key="1">
    <citation type="journal article" date="2016" name="Proc. Natl. Acad. Sci. U.S.A.">
        <title>Comparative genomics of biotechnologically important yeasts.</title>
        <authorList>
            <person name="Riley R."/>
            <person name="Haridas S."/>
            <person name="Wolfe K.H."/>
            <person name="Lopes M.R."/>
            <person name="Hittinger C.T."/>
            <person name="Goeker M."/>
            <person name="Salamov A.A."/>
            <person name="Wisecaver J.H."/>
            <person name="Long T.M."/>
            <person name="Calvey C.H."/>
            <person name="Aerts A.L."/>
            <person name="Barry K.W."/>
            <person name="Choi C."/>
            <person name="Clum A."/>
            <person name="Coughlan A.Y."/>
            <person name="Deshpande S."/>
            <person name="Douglass A.P."/>
            <person name="Hanson S.J."/>
            <person name="Klenk H.-P."/>
            <person name="LaButti K.M."/>
            <person name="Lapidus A."/>
            <person name="Lindquist E.A."/>
            <person name="Lipzen A.M."/>
            <person name="Meier-Kolthoff J.P."/>
            <person name="Ohm R.A."/>
            <person name="Otillar R.P."/>
            <person name="Pangilinan J.L."/>
            <person name="Peng Y."/>
            <person name="Rokas A."/>
            <person name="Rosa C.A."/>
            <person name="Scheuner C."/>
            <person name="Sibirny A.A."/>
            <person name="Slot J.C."/>
            <person name="Stielow J.B."/>
            <person name="Sun H."/>
            <person name="Kurtzman C.P."/>
            <person name="Blackwell M."/>
            <person name="Grigoriev I.V."/>
            <person name="Jeffries T.W."/>
        </authorList>
    </citation>
    <scope>NUCLEOTIDE SEQUENCE [LARGE SCALE GENOMIC DNA]</scope>
    <source>
        <strain evidence="9 10">NRRL Y-2026</strain>
    </source>
</reference>
<dbReference type="Pfam" id="PF12894">
    <property type="entry name" value="ANAPC4_WD40"/>
    <property type="match status" value="1"/>
</dbReference>
<accession>A0A1E3NDR4</accession>
<dbReference type="GO" id="GO:0031145">
    <property type="term" value="P:anaphase-promoting complex-dependent catabolic process"/>
    <property type="evidence" value="ECO:0007669"/>
    <property type="project" value="InterPro"/>
</dbReference>
<dbReference type="Proteomes" id="UP000094455">
    <property type="component" value="Unassembled WGS sequence"/>
</dbReference>
<organism evidence="9 10">
    <name type="scientific">Pichia membranifaciens NRRL Y-2026</name>
    <dbReference type="NCBI Taxonomy" id="763406"/>
    <lineage>
        <taxon>Eukaryota</taxon>
        <taxon>Fungi</taxon>
        <taxon>Dikarya</taxon>
        <taxon>Ascomycota</taxon>
        <taxon>Saccharomycotina</taxon>
        <taxon>Pichiomycetes</taxon>
        <taxon>Pichiales</taxon>
        <taxon>Pichiaceae</taxon>
        <taxon>Pichia</taxon>
    </lineage>
</organism>
<dbReference type="EMBL" id="KV454008">
    <property type="protein sequence ID" value="ODQ44254.1"/>
    <property type="molecule type" value="Genomic_DNA"/>
</dbReference>
<keyword evidence="10" id="KW-1185">Reference proteome</keyword>
<dbReference type="RefSeq" id="XP_019015367.1">
    <property type="nucleotide sequence ID" value="XM_019162029.1"/>
</dbReference>
<dbReference type="GO" id="GO:0005680">
    <property type="term" value="C:anaphase-promoting complex"/>
    <property type="evidence" value="ECO:0007669"/>
    <property type="project" value="InterPro"/>
</dbReference>
<name>A0A1E3NDR4_9ASCO</name>
<evidence type="ECO:0000256" key="2">
    <source>
        <dbReference type="ARBA" id="ARBA00022618"/>
    </source>
</evidence>
<dbReference type="InterPro" id="IPR024790">
    <property type="entry name" value="APC4_long_dom"/>
</dbReference>
<feature type="domain" description="Anaphase-promoting complex subunit 4 long" evidence="8">
    <location>
        <begin position="310"/>
        <end position="443"/>
    </location>
</feature>
<evidence type="ECO:0000256" key="6">
    <source>
        <dbReference type="SAM" id="MobiDB-lite"/>
    </source>
</evidence>
<dbReference type="SUPFAM" id="SSF50978">
    <property type="entry name" value="WD40 repeat-like"/>
    <property type="match status" value="1"/>
</dbReference>
<evidence type="ECO:0000256" key="4">
    <source>
        <dbReference type="ARBA" id="ARBA00022786"/>
    </source>
</evidence>
<feature type="region of interest" description="Disordered" evidence="6">
    <location>
        <begin position="275"/>
        <end position="313"/>
    </location>
</feature>
<evidence type="ECO:0000313" key="9">
    <source>
        <dbReference type="EMBL" id="ODQ44254.1"/>
    </source>
</evidence>
<dbReference type="Gene3D" id="2.130.10.10">
    <property type="entry name" value="YVTN repeat-like/Quinoprotein amine dehydrogenase"/>
    <property type="match status" value="1"/>
</dbReference>
<evidence type="ECO:0000313" key="10">
    <source>
        <dbReference type="Proteomes" id="UP000094455"/>
    </source>
</evidence>
<dbReference type="GO" id="GO:0034399">
    <property type="term" value="C:nuclear periphery"/>
    <property type="evidence" value="ECO:0007669"/>
    <property type="project" value="TreeGrafter"/>
</dbReference>
<evidence type="ECO:0000256" key="1">
    <source>
        <dbReference type="ARBA" id="ARBA00016067"/>
    </source>
</evidence>
<keyword evidence="4" id="KW-0833">Ubl conjugation pathway</keyword>
<dbReference type="GO" id="GO:0070979">
    <property type="term" value="P:protein K11-linked ubiquitination"/>
    <property type="evidence" value="ECO:0007669"/>
    <property type="project" value="TreeGrafter"/>
</dbReference>
<evidence type="ECO:0000259" key="7">
    <source>
        <dbReference type="Pfam" id="PF12894"/>
    </source>
</evidence>
<dbReference type="PANTHER" id="PTHR13260:SF0">
    <property type="entry name" value="ANAPHASE-PROMOTING COMPLEX SUBUNIT 4"/>
    <property type="match status" value="1"/>
</dbReference>
<dbReference type="GO" id="GO:0051301">
    <property type="term" value="P:cell division"/>
    <property type="evidence" value="ECO:0007669"/>
    <property type="project" value="UniProtKB-KW"/>
</dbReference>
<keyword evidence="3" id="KW-0498">Mitosis</keyword>
<protein>
    <recommendedName>
        <fullName evidence="1">Anaphase-promoting complex subunit 4</fullName>
    </recommendedName>
</protein>
<evidence type="ECO:0000256" key="3">
    <source>
        <dbReference type="ARBA" id="ARBA00022776"/>
    </source>
</evidence>
<dbReference type="AlphaFoldDB" id="A0A1E3NDR4"/>
<dbReference type="InterPro" id="IPR024977">
    <property type="entry name" value="Apc4-like_WD40_dom"/>
</dbReference>
<feature type="domain" description="Anaphase-promoting complex subunit 4-like WD40" evidence="7">
    <location>
        <begin position="1"/>
        <end position="95"/>
    </location>
</feature>
<dbReference type="PANTHER" id="PTHR13260">
    <property type="entry name" value="ANAPHASE PROMOTING COMPLEX SUBUNIT 4 APC4"/>
    <property type="match status" value="1"/>
</dbReference>
<proteinExistence type="predicted"/>
<keyword evidence="5" id="KW-0131">Cell cycle</keyword>